<dbReference type="InterPro" id="IPR005119">
    <property type="entry name" value="LysR_subst-bd"/>
</dbReference>
<dbReference type="Pfam" id="PF03466">
    <property type="entry name" value="LysR_substrate"/>
    <property type="match status" value="1"/>
</dbReference>
<evidence type="ECO:0000256" key="1">
    <source>
        <dbReference type="ARBA" id="ARBA00009437"/>
    </source>
</evidence>
<comment type="similarity">
    <text evidence="1">Belongs to the LysR transcriptional regulatory family.</text>
</comment>
<dbReference type="GO" id="GO:0003700">
    <property type="term" value="F:DNA-binding transcription factor activity"/>
    <property type="evidence" value="ECO:0007669"/>
    <property type="project" value="InterPro"/>
</dbReference>
<dbReference type="PANTHER" id="PTHR30118:SF15">
    <property type="entry name" value="TRANSCRIPTIONAL REGULATORY PROTEIN"/>
    <property type="match status" value="1"/>
</dbReference>
<evidence type="ECO:0000313" key="6">
    <source>
        <dbReference type="EMBL" id="PQA88070.1"/>
    </source>
</evidence>
<evidence type="ECO:0000256" key="2">
    <source>
        <dbReference type="ARBA" id="ARBA00023015"/>
    </source>
</evidence>
<protein>
    <submittedName>
        <fullName evidence="6">LysR family transcriptional regulator</fullName>
    </submittedName>
</protein>
<dbReference type="PANTHER" id="PTHR30118">
    <property type="entry name" value="HTH-TYPE TRANSCRIPTIONAL REGULATOR LEUO-RELATED"/>
    <property type="match status" value="1"/>
</dbReference>
<keyword evidence="2" id="KW-0805">Transcription regulation</keyword>
<name>A0A2S7K6D6_9PROT</name>
<dbReference type="InterPro" id="IPR050389">
    <property type="entry name" value="LysR-type_TF"/>
</dbReference>
<gene>
    <name evidence="6" type="ORF">CW354_07010</name>
</gene>
<sequence length="297" mass="32288">MNLRSIDLNLLVVLDALLEEAHVSRAAARIGLSQPAASNALERCRHIFADPLLERRKGGMALTPKAESLRAPLKDALAGLSAVLTQPETDLTTLDQTVRLIMADLPAAIIAGALYARLAETAPNLSLAIHPWRSAGAALDALEAGTSDLAVSAIPEPGKHLRREELLREHYVVAMRREHPAAGDFSLARWLAFPHLVISAEGRMHGALDEALARRKLERHIGASVPSFTLAADIVLKTDLIGMLPSRAVPFEQRNEFAVFDPPIPVDGFALHLAWHARRDQDLATQHVGALIRKLLQ</sequence>
<dbReference type="OrthoDB" id="9774011at2"/>
<dbReference type="InterPro" id="IPR000847">
    <property type="entry name" value="LysR_HTH_N"/>
</dbReference>
<dbReference type="Gene3D" id="1.10.10.10">
    <property type="entry name" value="Winged helix-like DNA-binding domain superfamily/Winged helix DNA-binding domain"/>
    <property type="match status" value="1"/>
</dbReference>
<keyword evidence="3" id="KW-0238">DNA-binding</keyword>
<comment type="caution">
    <text evidence="6">The sequence shown here is derived from an EMBL/GenBank/DDBJ whole genome shotgun (WGS) entry which is preliminary data.</text>
</comment>
<reference evidence="6 7" key="1">
    <citation type="submission" date="2017-12" db="EMBL/GenBank/DDBJ databases">
        <authorList>
            <person name="Hurst M.R.H."/>
        </authorList>
    </citation>
    <scope>NUCLEOTIDE SEQUENCE [LARGE SCALE GENOMIC DNA]</scope>
    <source>
        <strain evidence="6 7">SY-3-19</strain>
    </source>
</reference>
<keyword evidence="4" id="KW-0804">Transcription</keyword>
<dbReference type="GO" id="GO:0003677">
    <property type="term" value="F:DNA binding"/>
    <property type="evidence" value="ECO:0007669"/>
    <property type="project" value="UniProtKB-KW"/>
</dbReference>
<feature type="domain" description="HTH lysR-type" evidence="5">
    <location>
        <begin position="6"/>
        <end position="63"/>
    </location>
</feature>
<evidence type="ECO:0000259" key="5">
    <source>
        <dbReference type="PROSITE" id="PS50931"/>
    </source>
</evidence>
<dbReference type="EMBL" id="PJCH01000005">
    <property type="protein sequence ID" value="PQA88070.1"/>
    <property type="molecule type" value="Genomic_DNA"/>
</dbReference>
<proteinExistence type="inferred from homology"/>
<organism evidence="6 7">
    <name type="scientific">Hyphococcus luteus</name>
    <dbReference type="NCBI Taxonomy" id="2058213"/>
    <lineage>
        <taxon>Bacteria</taxon>
        <taxon>Pseudomonadati</taxon>
        <taxon>Pseudomonadota</taxon>
        <taxon>Alphaproteobacteria</taxon>
        <taxon>Parvularculales</taxon>
        <taxon>Parvularculaceae</taxon>
        <taxon>Hyphococcus</taxon>
    </lineage>
</organism>
<dbReference type="SUPFAM" id="SSF53850">
    <property type="entry name" value="Periplasmic binding protein-like II"/>
    <property type="match status" value="1"/>
</dbReference>
<dbReference type="InterPro" id="IPR036388">
    <property type="entry name" value="WH-like_DNA-bd_sf"/>
</dbReference>
<dbReference type="PROSITE" id="PS50931">
    <property type="entry name" value="HTH_LYSR"/>
    <property type="match status" value="1"/>
</dbReference>
<dbReference type="InterPro" id="IPR036390">
    <property type="entry name" value="WH_DNA-bd_sf"/>
</dbReference>
<dbReference type="RefSeq" id="WP_104829315.1">
    <property type="nucleotide sequence ID" value="NZ_PJCH01000005.1"/>
</dbReference>
<dbReference type="Pfam" id="PF00126">
    <property type="entry name" value="HTH_1"/>
    <property type="match status" value="1"/>
</dbReference>
<dbReference type="CDD" id="cd08417">
    <property type="entry name" value="PBP2_Nitroaromatics_like"/>
    <property type="match status" value="1"/>
</dbReference>
<accession>A0A2S7K6D6</accession>
<dbReference type="InterPro" id="IPR037402">
    <property type="entry name" value="YidZ_PBP2"/>
</dbReference>
<keyword evidence="7" id="KW-1185">Reference proteome</keyword>
<evidence type="ECO:0000256" key="4">
    <source>
        <dbReference type="ARBA" id="ARBA00023163"/>
    </source>
</evidence>
<dbReference type="SUPFAM" id="SSF46785">
    <property type="entry name" value="Winged helix' DNA-binding domain"/>
    <property type="match status" value="1"/>
</dbReference>
<dbReference type="AlphaFoldDB" id="A0A2S7K6D6"/>
<evidence type="ECO:0000256" key="3">
    <source>
        <dbReference type="ARBA" id="ARBA00023125"/>
    </source>
</evidence>
<dbReference type="Gene3D" id="3.40.190.10">
    <property type="entry name" value="Periplasmic binding protein-like II"/>
    <property type="match status" value="2"/>
</dbReference>
<evidence type="ECO:0000313" key="7">
    <source>
        <dbReference type="Proteomes" id="UP000239504"/>
    </source>
</evidence>
<dbReference type="Proteomes" id="UP000239504">
    <property type="component" value="Unassembled WGS sequence"/>
</dbReference>